<evidence type="ECO:0000256" key="13">
    <source>
        <dbReference type="ARBA" id="ARBA00047283"/>
    </source>
</evidence>
<evidence type="ECO:0000256" key="2">
    <source>
        <dbReference type="ARBA" id="ARBA00004496"/>
    </source>
</evidence>
<dbReference type="GO" id="GO:0070475">
    <property type="term" value="P:rRNA base methylation"/>
    <property type="evidence" value="ECO:0007669"/>
    <property type="project" value="TreeGrafter"/>
</dbReference>
<evidence type="ECO:0000313" key="17">
    <source>
        <dbReference type="EMBL" id="QCZ91974.1"/>
    </source>
</evidence>
<evidence type="ECO:0000256" key="5">
    <source>
        <dbReference type="ARBA" id="ARBA00022490"/>
    </source>
</evidence>
<dbReference type="GO" id="GO:0009383">
    <property type="term" value="F:rRNA (cytosine-C5-)-methyltransferase activity"/>
    <property type="evidence" value="ECO:0007669"/>
    <property type="project" value="TreeGrafter"/>
</dbReference>
<dbReference type="Proteomes" id="UP000304912">
    <property type="component" value="Chromosome"/>
</dbReference>
<evidence type="ECO:0000256" key="12">
    <source>
        <dbReference type="ARBA" id="ARBA00031088"/>
    </source>
</evidence>
<feature type="domain" description="SAM-dependent MTase RsmB/NOP-type" evidence="16">
    <location>
        <begin position="167"/>
        <end position="436"/>
    </location>
</feature>
<evidence type="ECO:0000256" key="8">
    <source>
        <dbReference type="ARBA" id="ARBA00022679"/>
    </source>
</evidence>
<dbReference type="CDD" id="cd02440">
    <property type="entry name" value="AdoMet_MTases"/>
    <property type="match status" value="1"/>
</dbReference>
<dbReference type="InterPro" id="IPR054728">
    <property type="entry name" value="RsmB-like_ferredoxin"/>
</dbReference>
<keyword evidence="7 14" id="KW-0489">Methyltransferase</keyword>
<evidence type="ECO:0000256" key="1">
    <source>
        <dbReference type="ARBA" id="ARBA00002724"/>
    </source>
</evidence>
<dbReference type="InterPro" id="IPR004573">
    <property type="entry name" value="rRNA_ssu_MeTfrase_B"/>
</dbReference>
<dbReference type="EMBL" id="CP039852">
    <property type="protein sequence ID" value="QCZ91974.1"/>
    <property type="molecule type" value="Genomic_DNA"/>
</dbReference>
<feature type="binding site" evidence="14">
    <location>
        <begin position="257"/>
        <end position="263"/>
    </location>
    <ligand>
        <name>S-adenosyl-L-methionine</name>
        <dbReference type="ChEBI" id="CHEBI:59789"/>
    </ligand>
</feature>
<dbReference type="GO" id="GO:0005829">
    <property type="term" value="C:cytosol"/>
    <property type="evidence" value="ECO:0007669"/>
    <property type="project" value="TreeGrafter"/>
</dbReference>
<dbReference type="InterPro" id="IPR049560">
    <property type="entry name" value="MeTrfase_RsmB-F_NOP2_cat"/>
</dbReference>
<dbReference type="PRINTS" id="PR02008">
    <property type="entry name" value="RCMTFAMILY"/>
</dbReference>
<gene>
    <name evidence="17" type="primary">rsmB</name>
    <name evidence="17" type="ORF">FBQ74_00095</name>
</gene>
<name>A0A5B7Y8J9_9ALTE</name>
<evidence type="ECO:0000256" key="3">
    <source>
        <dbReference type="ARBA" id="ARBA00007494"/>
    </source>
</evidence>
<keyword evidence="6" id="KW-0698">rRNA processing</keyword>
<keyword evidence="10 14" id="KW-0694">RNA-binding</keyword>
<feature type="binding site" evidence="14">
    <location>
        <position position="307"/>
    </location>
    <ligand>
        <name>S-adenosyl-L-methionine</name>
        <dbReference type="ChEBI" id="CHEBI:59789"/>
    </ligand>
</feature>
<evidence type="ECO:0000256" key="6">
    <source>
        <dbReference type="ARBA" id="ARBA00022552"/>
    </source>
</evidence>
<dbReference type="Pfam" id="PF01029">
    <property type="entry name" value="NusB"/>
    <property type="match status" value="1"/>
</dbReference>
<feature type="binding site" evidence="14">
    <location>
        <position position="326"/>
    </location>
    <ligand>
        <name>S-adenosyl-L-methionine</name>
        <dbReference type="ChEBI" id="CHEBI:59789"/>
    </ligand>
</feature>
<evidence type="ECO:0000256" key="7">
    <source>
        <dbReference type="ARBA" id="ARBA00022603"/>
    </source>
</evidence>
<evidence type="ECO:0000259" key="16">
    <source>
        <dbReference type="PROSITE" id="PS51686"/>
    </source>
</evidence>
<dbReference type="InterPro" id="IPR006027">
    <property type="entry name" value="NusB_RsmB_TIM44"/>
</dbReference>
<evidence type="ECO:0000313" key="18">
    <source>
        <dbReference type="Proteomes" id="UP000304912"/>
    </source>
</evidence>
<dbReference type="PANTHER" id="PTHR22807:SF61">
    <property type="entry name" value="NOL1_NOP2_SUN FAMILY PROTEIN _ ANTITERMINATION NUSB DOMAIN-CONTAINING PROTEIN"/>
    <property type="match status" value="1"/>
</dbReference>
<proteinExistence type="inferred from homology"/>
<reference evidence="17 18" key="1">
    <citation type="submission" date="2019-04" db="EMBL/GenBank/DDBJ databases">
        <title>Salinimonas iocasae sp. nov., a halophilic bacterium isolated from the outer tube casing of tubeworms in Okinawa Trough.</title>
        <authorList>
            <person name="Zhang H."/>
            <person name="Wang H."/>
            <person name="Li C."/>
        </authorList>
    </citation>
    <scope>NUCLEOTIDE SEQUENCE [LARGE SCALE GENOMIC DNA]</scope>
    <source>
        <strain evidence="17 18">KX18D6</strain>
    </source>
</reference>
<dbReference type="Pfam" id="PF22458">
    <property type="entry name" value="RsmF-B_ferredox"/>
    <property type="match status" value="1"/>
</dbReference>
<dbReference type="PANTHER" id="PTHR22807">
    <property type="entry name" value="NOP2 YEAST -RELATED NOL1/NOP2/FMU SUN DOMAIN-CONTAINING"/>
    <property type="match status" value="1"/>
</dbReference>
<keyword evidence="18" id="KW-1185">Reference proteome</keyword>
<dbReference type="NCBIfam" id="NF008149">
    <property type="entry name" value="PRK10901.1"/>
    <property type="match status" value="1"/>
</dbReference>
<keyword evidence="9 14" id="KW-0949">S-adenosyl-L-methionine</keyword>
<dbReference type="InterPro" id="IPR018314">
    <property type="entry name" value="RsmB/NOL1/NOP2-like_CS"/>
</dbReference>
<keyword evidence="8 14" id="KW-0808">Transferase</keyword>
<dbReference type="InterPro" id="IPR029063">
    <property type="entry name" value="SAM-dependent_MTases_sf"/>
</dbReference>
<comment type="subcellular location">
    <subcellularLocation>
        <location evidence="2">Cytoplasm</location>
    </subcellularLocation>
</comment>
<protein>
    <recommendedName>
        <fullName evidence="4">16S rRNA (cytosine(967)-C(5))-methyltransferase</fullName>
        <ecNumber evidence="4">2.1.1.176</ecNumber>
    </recommendedName>
    <alternativeName>
        <fullName evidence="11">16S rRNA m5C967 methyltransferase</fullName>
    </alternativeName>
    <alternativeName>
        <fullName evidence="12">rRNA (cytosine-C(5)-)-methyltransferase RsmB</fullName>
    </alternativeName>
</protein>
<evidence type="ECO:0000256" key="15">
    <source>
        <dbReference type="SAM" id="MobiDB-lite"/>
    </source>
</evidence>
<dbReference type="InterPro" id="IPR023267">
    <property type="entry name" value="RCMT"/>
</dbReference>
<dbReference type="RefSeq" id="WP_139754738.1">
    <property type="nucleotide sequence ID" value="NZ_CP039852.1"/>
</dbReference>
<dbReference type="SUPFAM" id="SSF48013">
    <property type="entry name" value="NusB-like"/>
    <property type="match status" value="1"/>
</dbReference>
<dbReference type="Pfam" id="PF01189">
    <property type="entry name" value="Methyltr_RsmB-F"/>
    <property type="match status" value="1"/>
</dbReference>
<dbReference type="Gene3D" id="3.40.50.150">
    <property type="entry name" value="Vaccinia Virus protein VP39"/>
    <property type="match status" value="1"/>
</dbReference>
<evidence type="ECO:0000256" key="4">
    <source>
        <dbReference type="ARBA" id="ARBA00012140"/>
    </source>
</evidence>
<dbReference type="InterPro" id="IPR035926">
    <property type="entry name" value="NusB-like_sf"/>
</dbReference>
<dbReference type="Gene3D" id="3.30.70.1170">
    <property type="entry name" value="Sun protein, domain 3"/>
    <property type="match status" value="1"/>
</dbReference>
<evidence type="ECO:0000256" key="10">
    <source>
        <dbReference type="ARBA" id="ARBA00022884"/>
    </source>
</evidence>
<dbReference type="KEGG" id="salk:FBQ74_00095"/>
<dbReference type="NCBIfam" id="NF011494">
    <property type="entry name" value="PRK14902.1"/>
    <property type="match status" value="1"/>
</dbReference>
<dbReference type="OrthoDB" id="9810297at2"/>
<comment type="catalytic activity">
    <reaction evidence="13">
        <text>cytidine(967) in 16S rRNA + S-adenosyl-L-methionine = 5-methylcytidine(967) in 16S rRNA + S-adenosyl-L-homocysteine + H(+)</text>
        <dbReference type="Rhea" id="RHEA:42748"/>
        <dbReference type="Rhea" id="RHEA-COMP:10219"/>
        <dbReference type="Rhea" id="RHEA-COMP:10220"/>
        <dbReference type="ChEBI" id="CHEBI:15378"/>
        <dbReference type="ChEBI" id="CHEBI:57856"/>
        <dbReference type="ChEBI" id="CHEBI:59789"/>
        <dbReference type="ChEBI" id="CHEBI:74483"/>
        <dbReference type="ChEBI" id="CHEBI:82748"/>
        <dbReference type="EC" id="2.1.1.176"/>
    </reaction>
</comment>
<dbReference type="NCBIfam" id="TIGR00563">
    <property type="entry name" value="rsmB"/>
    <property type="match status" value="1"/>
</dbReference>
<dbReference type="SUPFAM" id="SSF53335">
    <property type="entry name" value="S-adenosyl-L-methionine-dependent methyltransferases"/>
    <property type="match status" value="1"/>
</dbReference>
<accession>A0A5B7Y8J9</accession>
<sequence>MNAPLPRKKNLRGDAAWVVFQILENGKSSRDCLAKVQQRHSSKDSAWLQEMTMGTMRQLPQLQIWLRRLLDKPLKGNKKILEHLMMLGIYQLAFTRVSPHAAVAETVNAAPALGGDSLKGLVNAVLRNFQRQEMHTQVSDDPIVKSGMPKWLYQALSAQYGDDAQALLSQANAIAPLWLRINASKVSREAYSEKLTQAGIEHTFSDEHPQAIIVQSRTDVVSLPGYSDGLFAVQDGAAQLAAHYLGAQNGERILDCCAAPGGKTGHIIETTTDLQSIIALDSDGKRLTRVKENMQRLGHKATIIEGDAATPAAWWDGEPFDRILLDAPCSATGVIRRHPDIRWLRKKTDIDALVDLQASILDALWPLLKPGGTLLYATCSVLQSENSEQMRHFLTRNQNASLQPLSESDSPQTPGRQILPGEQQMDGFYYCRLLKSSN</sequence>
<feature type="region of interest" description="Disordered" evidence="15">
    <location>
        <begin position="401"/>
        <end position="420"/>
    </location>
</feature>
<feature type="active site" description="Nucleophile" evidence="14">
    <location>
        <position position="379"/>
    </location>
</feature>
<dbReference type="FunFam" id="3.40.50.150:FF:000022">
    <property type="entry name" value="Ribosomal RNA small subunit methyltransferase B"/>
    <property type="match status" value="1"/>
</dbReference>
<dbReference type="EC" id="2.1.1.176" evidence="4"/>
<evidence type="ECO:0000256" key="9">
    <source>
        <dbReference type="ARBA" id="ARBA00022691"/>
    </source>
</evidence>
<dbReference type="Gene3D" id="1.10.940.10">
    <property type="entry name" value="NusB-like"/>
    <property type="match status" value="1"/>
</dbReference>
<comment type="function">
    <text evidence="1">Specifically methylates the cytosine at position 967 (m5C967) of 16S rRNA.</text>
</comment>
<feature type="binding site" evidence="14">
    <location>
        <position position="281"/>
    </location>
    <ligand>
        <name>S-adenosyl-L-methionine</name>
        <dbReference type="ChEBI" id="CHEBI:59789"/>
    </ligand>
</feature>
<dbReference type="GO" id="GO:0006355">
    <property type="term" value="P:regulation of DNA-templated transcription"/>
    <property type="evidence" value="ECO:0007669"/>
    <property type="project" value="InterPro"/>
</dbReference>
<comment type="similarity">
    <text evidence="3 14">Belongs to the class I-like SAM-binding methyltransferase superfamily. RsmB/NOP family.</text>
</comment>
<evidence type="ECO:0000256" key="11">
    <source>
        <dbReference type="ARBA" id="ARBA00030399"/>
    </source>
</evidence>
<dbReference type="AlphaFoldDB" id="A0A5B7Y8J9"/>
<organism evidence="17 18">
    <name type="scientific">Salinimonas iocasae</name>
    <dbReference type="NCBI Taxonomy" id="2572577"/>
    <lineage>
        <taxon>Bacteria</taxon>
        <taxon>Pseudomonadati</taxon>
        <taxon>Pseudomonadota</taxon>
        <taxon>Gammaproteobacteria</taxon>
        <taxon>Alteromonadales</taxon>
        <taxon>Alteromonadaceae</taxon>
        <taxon>Alteromonas/Salinimonas group</taxon>
        <taxon>Salinimonas</taxon>
    </lineage>
</organism>
<dbReference type="PROSITE" id="PS01153">
    <property type="entry name" value="NOL1_NOP2_SUN"/>
    <property type="match status" value="1"/>
</dbReference>
<evidence type="ECO:0000256" key="14">
    <source>
        <dbReference type="PROSITE-ProRule" id="PRU01023"/>
    </source>
</evidence>
<dbReference type="InterPro" id="IPR001678">
    <property type="entry name" value="MeTrfase_RsmB-F_NOP2_dom"/>
</dbReference>
<feature type="compositionally biased region" description="Polar residues" evidence="15">
    <location>
        <begin position="401"/>
        <end position="415"/>
    </location>
</feature>
<dbReference type="GO" id="GO:0003723">
    <property type="term" value="F:RNA binding"/>
    <property type="evidence" value="ECO:0007669"/>
    <property type="project" value="UniProtKB-UniRule"/>
</dbReference>
<dbReference type="PROSITE" id="PS51686">
    <property type="entry name" value="SAM_MT_RSMB_NOP"/>
    <property type="match status" value="1"/>
</dbReference>
<keyword evidence="5" id="KW-0963">Cytoplasm</keyword>